<dbReference type="STRING" id="1392247.A0A3N4L2P2"/>
<feature type="region of interest" description="Disordered" evidence="2">
    <location>
        <begin position="22"/>
        <end position="78"/>
    </location>
</feature>
<dbReference type="InterPro" id="IPR036638">
    <property type="entry name" value="HLH_DNA-bd_sf"/>
</dbReference>
<evidence type="ECO:0000313" key="5">
    <source>
        <dbReference type="Proteomes" id="UP000277580"/>
    </source>
</evidence>
<dbReference type="CDD" id="cd11399">
    <property type="entry name" value="bHLHzip_scHMS1_like"/>
    <property type="match status" value="1"/>
</dbReference>
<feature type="compositionally biased region" description="Low complexity" evidence="2">
    <location>
        <begin position="22"/>
        <end position="46"/>
    </location>
</feature>
<dbReference type="InterPro" id="IPR011598">
    <property type="entry name" value="bHLH_dom"/>
</dbReference>
<dbReference type="SUPFAM" id="SSF47459">
    <property type="entry name" value="HLH, helix-loop-helix DNA-binding domain"/>
    <property type="match status" value="1"/>
</dbReference>
<feature type="coiled-coil region" evidence="1">
    <location>
        <begin position="379"/>
        <end position="413"/>
    </location>
</feature>
<protein>
    <recommendedName>
        <fullName evidence="3">BHLH domain-containing protein</fullName>
    </recommendedName>
</protein>
<feature type="compositionally biased region" description="Low complexity" evidence="2">
    <location>
        <begin position="254"/>
        <end position="273"/>
    </location>
</feature>
<feature type="compositionally biased region" description="Basic and acidic residues" evidence="2">
    <location>
        <begin position="274"/>
        <end position="285"/>
    </location>
</feature>
<proteinExistence type="predicted"/>
<dbReference type="Pfam" id="PF00010">
    <property type="entry name" value="HLH"/>
    <property type="match status" value="1"/>
</dbReference>
<evidence type="ECO:0000256" key="1">
    <source>
        <dbReference type="SAM" id="Coils"/>
    </source>
</evidence>
<dbReference type="Gene3D" id="4.10.280.10">
    <property type="entry name" value="Helix-loop-helix DNA-binding domain"/>
    <property type="match status" value="1"/>
</dbReference>
<feature type="region of interest" description="Disordered" evidence="2">
    <location>
        <begin position="974"/>
        <end position="1002"/>
    </location>
</feature>
<dbReference type="GO" id="GO:0032933">
    <property type="term" value="P:SREBP signaling pathway"/>
    <property type="evidence" value="ECO:0007669"/>
    <property type="project" value="InterPro"/>
</dbReference>
<dbReference type="AlphaFoldDB" id="A0A3N4L2P2"/>
<evidence type="ECO:0000313" key="4">
    <source>
        <dbReference type="EMBL" id="RPB12255.1"/>
    </source>
</evidence>
<dbReference type="Proteomes" id="UP000277580">
    <property type="component" value="Unassembled WGS sequence"/>
</dbReference>
<dbReference type="InterPro" id="IPR052099">
    <property type="entry name" value="Regulatory_TF_Diverse"/>
</dbReference>
<organism evidence="4 5">
    <name type="scientific">Morchella conica CCBAS932</name>
    <dbReference type="NCBI Taxonomy" id="1392247"/>
    <lineage>
        <taxon>Eukaryota</taxon>
        <taxon>Fungi</taxon>
        <taxon>Dikarya</taxon>
        <taxon>Ascomycota</taxon>
        <taxon>Pezizomycotina</taxon>
        <taxon>Pezizomycetes</taxon>
        <taxon>Pezizales</taxon>
        <taxon>Morchellaceae</taxon>
        <taxon>Morchella</taxon>
    </lineage>
</organism>
<dbReference type="OrthoDB" id="2133190at2759"/>
<dbReference type="GO" id="GO:0045944">
    <property type="term" value="P:positive regulation of transcription by RNA polymerase II"/>
    <property type="evidence" value="ECO:0007669"/>
    <property type="project" value="InterPro"/>
</dbReference>
<dbReference type="Pfam" id="PF09427">
    <property type="entry name" value="DUF2014"/>
    <property type="match status" value="1"/>
</dbReference>
<feature type="domain" description="BHLH" evidence="3">
    <location>
        <begin position="315"/>
        <end position="389"/>
    </location>
</feature>
<keyword evidence="5" id="KW-1185">Reference proteome</keyword>
<dbReference type="InterPro" id="IPR019006">
    <property type="entry name" value="Sre1_C"/>
</dbReference>
<gene>
    <name evidence="4" type="ORF">P167DRAFT_536115</name>
</gene>
<dbReference type="InParanoid" id="A0A3N4L2P2"/>
<feature type="compositionally biased region" description="Polar residues" evidence="2">
    <location>
        <begin position="302"/>
        <end position="312"/>
    </location>
</feature>
<name>A0A3N4L2P2_9PEZI</name>
<feature type="compositionally biased region" description="Polar residues" evidence="2">
    <location>
        <begin position="51"/>
        <end position="60"/>
    </location>
</feature>
<accession>A0A3N4L2P2</accession>
<dbReference type="PROSITE" id="PS50888">
    <property type="entry name" value="BHLH"/>
    <property type="match status" value="1"/>
</dbReference>
<sequence length="1002" mass="109764">MELDYDTCAQFLARFDADLNTSSDNSNSNNINSSNSSHHTLSASASPASILDTSFLDNRNSSSSPPGLSSGSATSHSPESLRFDYDVTAAWNPNDQTFFSPIDDSGILAAQSWDALMPPADSSQQQNQQQQQASPLSDYIKIEDDNSPGRYTFSNNQQATISPSNSLIDPTTQTALEGTYSFGKDSDSLFDFNTTYGGGGQPQGNGSSEAYTPLGWRNQGQQRDDFAIGWQSPPPQQTQQPPRQQRMSLSQEQSHSLSPASSHHSHRTTSSPESRAHDSHSDDNSIPRPKKRKTSTDENTEESAPTTTSGRKQQPKKTAHNMIEKRYRTNLNDKIAALRDSVPSLRVMAGTSKLGEDGEDDEDLEGLTPAHKLNKATVLAKATEYIRHLEKRTKRLQDENDQLKNRLAAFEKLANMGSMNNMRQDGGQRGVGGGPGGGLMSRLMVGSLAGLMVANGLQEDESGQRQLFAIPVGGLEMFGTSSSTLSGSQLFWLLCKMVLLFSAVVYVLVPGFFDSKPPSEKERATPQTKLSPVPSLASSIEIRRTAWLTAVQSVWIPRNSLVMELAALGLKTLKLSLRKFVGWHGYSMLTGMTEEHEVARVKAWTIALDAQLAGGDATITQSRLLLTLLASMTLPATRSRLMLNALHIKVLFWDLGSNFESLSNKLATYYWNEARKVQQSADPSENLPEHLSHLLELEPSDVLDNKIIQKAYNLAYDQSTGHNCEAHDEGMDTVVEDESIRSPLDALAAWYSSLIIQSVLATSLKSVKHQRHLSPDLQVALNIAPPNSKAQLRTLVAKAILDSDKEGKDLRLALKSFEEDLKVHGDSRKSMPKISITPPAVTTTTDVKIAIRCAMALNLLANGRREGATRLFADFDWRKSCNSSSDHVSSDLGLLGFVAIWKTLNAFVSSDENWVKEVGENVEGVAAVLRVWIGDRKKRGSRRAWVETSDCKRVIDFCTGLQKKLAGLEEGSDDGYVSGPHAEGEKHQSKVRFSVPEPVSVA</sequence>
<feature type="region of interest" description="Disordered" evidence="2">
    <location>
        <begin position="193"/>
        <end position="320"/>
    </location>
</feature>
<dbReference type="PANTHER" id="PTHR47336">
    <property type="entry name" value="TRANSCRIPTION FACTOR HMS1-RELATED"/>
    <property type="match status" value="1"/>
</dbReference>
<keyword evidence="1" id="KW-0175">Coiled coil</keyword>
<dbReference type="GO" id="GO:0046983">
    <property type="term" value="F:protein dimerization activity"/>
    <property type="evidence" value="ECO:0007669"/>
    <property type="project" value="InterPro"/>
</dbReference>
<evidence type="ECO:0000256" key="2">
    <source>
        <dbReference type="SAM" id="MobiDB-lite"/>
    </source>
</evidence>
<dbReference type="PANTHER" id="PTHR47336:SF2">
    <property type="entry name" value="TRANSCRIPTION FACTOR HMS1-RELATED"/>
    <property type="match status" value="1"/>
</dbReference>
<evidence type="ECO:0000259" key="3">
    <source>
        <dbReference type="PROSITE" id="PS50888"/>
    </source>
</evidence>
<dbReference type="EMBL" id="ML119130">
    <property type="protein sequence ID" value="RPB12255.1"/>
    <property type="molecule type" value="Genomic_DNA"/>
</dbReference>
<reference evidence="4 5" key="1">
    <citation type="journal article" date="2018" name="Nat. Ecol. Evol.">
        <title>Pezizomycetes genomes reveal the molecular basis of ectomycorrhizal truffle lifestyle.</title>
        <authorList>
            <person name="Murat C."/>
            <person name="Payen T."/>
            <person name="Noel B."/>
            <person name="Kuo A."/>
            <person name="Morin E."/>
            <person name="Chen J."/>
            <person name="Kohler A."/>
            <person name="Krizsan K."/>
            <person name="Balestrini R."/>
            <person name="Da Silva C."/>
            <person name="Montanini B."/>
            <person name="Hainaut M."/>
            <person name="Levati E."/>
            <person name="Barry K.W."/>
            <person name="Belfiori B."/>
            <person name="Cichocki N."/>
            <person name="Clum A."/>
            <person name="Dockter R.B."/>
            <person name="Fauchery L."/>
            <person name="Guy J."/>
            <person name="Iotti M."/>
            <person name="Le Tacon F."/>
            <person name="Lindquist E.A."/>
            <person name="Lipzen A."/>
            <person name="Malagnac F."/>
            <person name="Mello A."/>
            <person name="Molinier V."/>
            <person name="Miyauchi S."/>
            <person name="Poulain J."/>
            <person name="Riccioni C."/>
            <person name="Rubini A."/>
            <person name="Sitrit Y."/>
            <person name="Splivallo R."/>
            <person name="Traeger S."/>
            <person name="Wang M."/>
            <person name="Zifcakova L."/>
            <person name="Wipf D."/>
            <person name="Zambonelli A."/>
            <person name="Paolocci F."/>
            <person name="Nowrousian M."/>
            <person name="Ottonello S."/>
            <person name="Baldrian P."/>
            <person name="Spatafora J.W."/>
            <person name="Henrissat B."/>
            <person name="Nagy L.G."/>
            <person name="Aury J.M."/>
            <person name="Wincker P."/>
            <person name="Grigoriev I.V."/>
            <person name="Bonfante P."/>
            <person name="Martin F.M."/>
        </authorList>
    </citation>
    <scope>NUCLEOTIDE SEQUENCE [LARGE SCALE GENOMIC DNA]</scope>
    <source>
        <strain evidence="4 5">CCBAS932</strain>
    </source>
</reference>
<dbReference type="SMART" id="SM00353">
    <property type="entry name" value="HLH"/>
    <property type="match status" value="1"/>
</dbReference>
<feature type="compositionally biased region" description="Low complexity" evidence="2">
    <location>
        <begin position="61"/>
        <end position="72"/>
    </location>
</feature>